<evidence type="ECO:0000313" key="5">
    <source>
        <dbReference type="Proteomes" id="UP000595942"/>
    </source>
</evidence>
<reference evidence="3 4" key="1">
    <citation type="submission" date="2018-11" db="EMBL/GenBank/DDBJ databases">
        <title>Genomic profiling of Staphylococcus species from a Poultry farm system in KwaZulu-Natal, South Africa.</title>
        <authorList>
            <person name="Amoako D.G."/>
            <person name="Somboro A.M."/>
            <person name="Abia A.L.K."/>
            <person name="Bester L.A."/>
            <person name="Essack S.Y."/>
        </authorList>
    </citation>
    <scope>NUCLEOTIDE SEQUENCE [LARGE SCALE GENOMIC DNA]</scope>
    <source>
        <strain evidence="3 4">SA11</strain>
    </source>
</reference>
<feature type="signal peptide" evidence="1">
    <location>
        <begin position="1"/>
        <end position="24"/>
    </location>
</feature>
<dbReference type="Proteomes" id="UP000293854">
    <property type="component" value="Unassembled WGS sequence"/>
</dbReference>
<keyword evidence="5" id="KW-1185">Reference proteome</keyword>
<name>A0A143PC84_9STAP</name>
<dbReference type="Proteomes" id="UP000595942">
    <property type="component" value="Chromosome"/>
</dbReference>
<dbReference type="KEGG" id="scv:A4G25_09015"/>
<evidence type="ECO:0000256" key="1">
    <source>
        <dbReference type="SAM" id="SignalP"/>
    </source>
</evidence>
<keyword evidence="1" id="KW-0732">Signal</keyword>
<dbReference type="GeneID" id="93725492"/>
<organism evidence="3 4">
    <name type="scientific">Staphylococcus condimenti</name>
    <dbReference type="NCBI Taxonomy" id="70255"/>
    <lineage>
        <taxon>Bacteria</taxon>
        <taxon>Bacillati</taxon>
        <taxon>Bacillota</taxon>
        <taxon>Bacilli</taxon>
        <taxon>Bacillales</taxon>
        <taxon>Staphylococcaceae</taxon>
        <taxon>Staphylococcus</taxon>
    </lineage>
</organism>
<dbReference type="RefSeq" id="WP_047130939.1">
    <property type="nucleotide sequence ID" value="NZ_CP015114.1"/>
</dbReference>
<evidence type="ECO:0000313" key="2">
    <source>
        <dbReference type="EMBL" id="QQS82144.1"/>
    </source>
</evidence>
<evidence type="ECO:0000313" key="4">
    <source>
        <dbReference type="Proteomes" id="UP000293854"/>
    </source>
</evidence>
<accession>A0A143PC84</accession>
<proteinExistence type="predicted"/>
<dbReference type="EMBL" id="CP068073">
    <property type="protein sequence ID" value="QQS82144.1"/>
    <property type="molecule type" value="Genomic_DNA"/>
</dbReference>
<dbReference type="OrthoDB" id="2394003at2"/>
<feature type="chain" id="PRO_5044548785" evidence="1">
    <location>
        <begin position="25"/>
        <end position="180"/>
    </location>
</feature>
<protein>
    <submittedName>
        <fullName evidence="3">Uncharacterized protein</fullName>
    </submittedName>
</protein>
<gene>
    <name evidence="3" type="ORF">EIG99_13070</name>
    <name evidence="2" type="ORF">I6J05_09485</name>
</gene>
<dbReference type="EMBL" id="RQTE01000387">
    <property type="protein sequence ID" value="RZH99894.1"/>
    <property type="molecule type" value="Genomic_DNA"/>
</dbReference>
<evidence type="ECO:0000313" key="3">
    <source>
        <dbReference type="EMBL" id="RZH99894.1"/>
    </source>
</evidence>
<sequence>MYKNIRKIATATIAASLLMGPVYFTIESGKANAETVKAVDEEMKQREEIGNALIESIEENKSSFKDPNEAEILKTKAKQYRDGVAERGRATIAAKAGAKSIKAVVNKVGQKAWDNIIKQVEKRTGTQLVVLHYQSINKFCDYLTGFEGKLSDGITEYLVQNGFNRQIAGVIARVFIGVVL</sequence>
<reference evidence="2 5" key="2">
    <citation type="submission" date="2021-01" db="EMBL/GenBank/DDBJ databases">
        <title>FDA dAtabase for Regulatory Grade micrObial Sequences (FDA-ARGOS): Supporting development and validation of Infectious Disease Dx tests.</title>
        <authorList>
            <person name="Sproer C."/>
            <person name="Gronow S."/>
            <person name="Severitt S."/>
            <person name="Schroder I."/>
            <person name="Tallon L."/>
            <person name="Sadzewicz L."/>
            <person name="Zhao X."/>
            <person name="Boylan J."/>
            <person name="Ott S."/>
            <person name="Bowen H."/>
            <person name="Vavikolanu K."/>
            <person name="Mehta A."/>
            <person name="Aluvathingal J."/>
            <person name="Nadendla S."/>
            <person name="Lowell S."/>
            <person name="Myers T."/>
            <person name="Yan Y."/>
            <person name="Sichtig H."/>
        </authorList>
    </citation>
    <scope>NUCLEOTIDE SEQUENCE [LARGE SCALE GENOMIC DNA]</scope>
    <source>
        <strain evidence="2 5">FDAARGOS_1148</strain>
    </source>
</reference>
<dbReference type="AlphaFoldDB" id="A0A143PC84"/>